<feature type="signal peptide" evidence="1">
    <location>
        <begin position="1"/>
        <end position="22"/>
    </location>
</feature>
<evidence type="ECO:0000313" key="3">
    <source>
        <dbReference type="Proteomes" id="UP000255125"/>
    </source>
</evidence>
<dbReference type="OrthoDB" id="6602106at2"/>
<feature type="chain" id="PRO_5016747198" evidence="1">
    <location>
        <begin position="23"/>
        <end position="209"/>
    </location>
</feature>
<dbReference type="Proteomes" id="UP000255125">
    <property type="component" value="Unassembled WGS sequence"/>
</dbReference>
<evidence type="ECO:0000256" key="1">
    <source>
        <dbReference type="SAM" id="SignalP"/>
    </source>
</evidence>
<accession>A0A379IIH0</accession>
<organism evidence="2 3">
    <name type="scientific">Pseudomonas fluorescens</name>
    <dbReference type="NCBI Taxonomy" id="294"/>
    <lineage>
        <taxon>Bacteria</taxon>
        <taxon>Pseudomonadati</taxon>
        <taxon>Pseudomonadota</taxon>
        <taxon>Gammaproteobacteria</taxon>
        <taxon>Pseudomonadales</taxon>
        <taxon>Pseudomonadaceae</taxon>
        <taxon>Pseudomonas</taxon>
    </lineage>
</organism>
<protein>
    <submittedName>
        <fullName evidence="2">Outer membrane protein YhcF</fullName>
    </submittedName>
</protein>
<reference evidence="2 3" key="1">
    <citation type="submission" date="2018-06" db="EMBL/GenBank/DDBJ databases">
        <authorList>
            <consortium name="Pathogen Informatics"/>
            <person name="Doyle S."/>
        </authorList>
    </citation>
    <scope>NUCLEOTIDE SEQUENCE [LARGE SCALE GENOMIC DNA]</scope>
    <source>
        <strain evidence="2 3">NCTC10392</strain>
    </source>
</reference>
<gene>
    <name evidence="2" type="ORF">NCTC10392_04625</name>
</gene>
<dbReference type="InterPro" id="IPR010546">
    <property type="entry name" value="DUF1120"/>
</dbReference>
<dbReference type="EMBL" id="UGUS01000002">
    <property type="protein sequence ID" value="SUD33235.1"/>
    <property type="molecule type" value="Genomic_DNA"/>
</dbReference>
<evidence type="ECO:0000313" key="2">
    <source>
        <dbReference type="EMBL" id="SUD33235.1"/>
    </source>
</evidence>
<dbReference type="KEGG" id="pfn:HZ99_11800"/>
<dbReference type="Pfam" id="PF06551">
    <property type="entry name" value="DUF1120"/>
    <property type="match status" value="1"/>
</dbReference>
<dbReference type="AlphaFoldDB" id="A0A379IIH0"/>
<sequence>MHKSLTLLSTALLLATASSTFAASSVDLAVKGLITPSACTPSLPAAGIVDYGKISAKDLNTDKPTVLERKTFQLMINCEASTLLAIKPVDNRAGTSIRNYGFGLGLINGDEKLGMYNLLFVDSAADVPSILLHSIDEGNVWRTLWDDDIVAPSYWVAFGSLGPDAYTPHPVQQATIDGQVLAVIAPANTLTLTNDVAMDGSATFEVLYL</sequence>
<dbReference type="RefSeq" id="WP_038443127.1">
    <property type="nucleotide sequence ID" value="NZ_CP008896.1"/>
</dbReference>
<proteinExistence type="predicted"/>
<keyword evidence="1" id="KW-0732">Signal</keyword>
<name>A0A379IIH0_PSEFL</name>